<keyword evidence="4 5" id="KW-0539">Nucleus</keyword>
<dbReference type="GO" id="GO:0000118">
    <property type="term" value="C:histone deacetylase complex"/>
    <property type="evidence" value="ECO:0007669"/>
    <property type="project" value="TreeGrafter"/>
</dbReference>
<dbReference type="PANTHER" id="PTHR12346">
    <property type="entry name" value="SIN3B-RELATED"/>
    <property type="match status" value="1"/>
</dbReference>
<evidence type="ECO:0000256" key="4">
    <source>
        <dbReference type="ARBA" id="ARBA00023242"/>
    </source>
</evidence>
<dbReference type="PROSITE" id="PS51477">
    <property type="entry name" value="PAH"/>
    <property type="match status" value="2"/>
</dbReference>
<protein>
    <submittedName>
        <fullName evidence="6">Uncharacterized protein</fullName>
    </submittedName>
</protein>
<dbReference type="Gene3D" id="1.20.1160.11">
    <property type="entry name" value="Paired amphipathic helix"/>
    <property type="match status" value="2"/>
</dbReference>
<dbReference type="FunFam" id="1.20.1160.11:FF:000001">
    <property type="entry name" value="Paired amphipathic helix protein Sin3"/>
    <property type="match status" value="1"/>
</dbReference>
<dbReference type="EMBL" id="QOKY01000160">
    <property type="protein sequence ID" value="RMZ55656.1"/>
    <property type="molecule type" value="Genomic_DNA"/>
</dbReference>
<comment type="subcellular location">
    <subcellularLocation>
        <location evidence="1 5">Nucleus</location>
    </subcellularLocation>
</comment>
<evidence type="ECO:0000313" key="7">
    <source>
        <dbReference type="Proteomes" id="UP000279271"/>
    </source>
</evidence>
<gene>
    <name evidence="6" type="ORF">APUTEX25_000239</name>
</gene>
<evidence type="ECO:0000256" key="2">
    <source>
        <dbReference type="ARBA" id="ARBA00022491"/>
    </source>
</evidence>
<organism evidence="6 7">
    <name type="scientific">Auxenochlorella protothecoides</name>
    <name type="common">Green microalga</name>
    <name type="synonym">Chlorella protothecoides</name>
    <dbReference type="NCBI Taxonomy" id="3075"/>
    <lineage>
        <taxon>Eukaryota</taxon>
        <taxon>Viridiplantae</taxon>
        <taxon>Chlorophyta</taxon>
        <taxon>core chlorophytes</taxon>
        <taxon>Trebouxiophyceae</taxon>
        <taxon>Chlorellales</taxon>
        <taxon>Chlorellaceae</taxon>
        <taxon>Auxenochlorella</taxon>
    </lineage>
</organism>
<dbReference type="InterPro" id="IPR003822">
    <property type="entry name" value="PAH"/>
</dbReference>
<dbReference type="SUPFAM" id="SSF47762">
    <property type="entry name" value="PAH2 domain"/>
    <property type="match status" value="2"/>
</dbReference>
<dbReference type="InterPro" id="IPR036600">
    <property type="entry name" value="PAH_sf"/>
</dbReference>
<dbReference type="FunFam" id="1.20.1160.11:FF:000003">
    <property type="entry name" value="Paired amphipathic helix SIN3-like protein"/>
    <property type="match status" value="1"/>
</dbReference>
<keyword evidence="3" id="KW-0677">Repeat</keyword>
<evidence type="ECO:0000256" key="1">
    <source>
        <dbReference type="ARBA" id="ARBA00004123"/>
    </source>
</evidence>
<dbReference type="InterPro" id="IPR039774">
    <property type="entry name" value="Sin3-like"/>
</dbReference>
<dbReference type="GO" id="GO:0000122">
    <property type="term" value="P:negative regulation of transcription by RNA polymerase II"/>
    <property type="evidence" value="ECO:0007669"/>
    <property type="project" value="TreeGrafter"/>
</dbReference>
<proteinExistence type="predicted"/>
<accession>A0A3M7L2G4</accession>
<dbReference type="GO" id="GO:0003714">
    <property type="term" value="F:transcription corepressor activity"/>
    <property type="evidence" value="ECO:0007669"/>
    <property type="project" value="InterPro"/>
</dbReference>
<sequence>MSPETWDPSSWSRDVSSEERRERLTTHDALSYLREVKNRFSNNRRVYDSFLEIMKQFKAQRIDTAGVILKVKELFKGHSELILGFNTFLPKGYEIRLDDDPIPAKQWAEPARAAPQAPAQRTDREPKAPVEFDQAISYVNKIKQRFSTDERVYKAFLEILNMYRKGQKSIGSVYEEVALLFRNHDDLLREFTYFLPDNTPPVRTWGWNEGASAW</sequence>
<dbReference type="PANTHER" id="PTHR12346:SF0">
    <property type="entry name" value="SIN3A, ISOFORM G"/>
    <property type="match status" value="1"/>
</dbReference>
<evidence type="ECO:0000313" key="6">
    <source>
        <dbReference type="EMBL" id="RMZ55656.1"/>
    </source>
</evidence>
<evidence type="ECO:0000256" key="5">
    <source>
        <dbReference type="PROSITE-ProRule" id="PRU00810"/>
    </source>
</evidence>
<dbReference type="Proteomes" id="UP000279271">
    <property type="component" value="Unassembled WGS sequence"/>
</dbReference>
<reference evidence="7" key="1">
    <citation type="journal article" date="2018" name="Algal Res.">
        <title>Characterization of plant carbon substrate utilization by Auxenochlorella protothecoides.</title>
        <authorList>
            <person name="Vogler B.W."/>
            <person name="Starkenburg S.R."/>
            <person name="Sudasinghe N."/>
            <person name="Schambach J.Y."/>
            <person name="Rollin J.A."/>
            <person name="Pattathil S."/>
            <person name="Barry A.N."/>
        </authorList>
    </citation>
    <scope>NUCLEOTIDE SEQUENCE [LARGE SCALE GENOMIC DNA]</scope>
    <source>
        <strain evidence="7">UTEX 25</strain>
    </source>
</reference>
<evidence type="ECO:0000256" key="3">
    <source>
        <dbReference type="ARBA" id="ARBA00022737"/>
    </source>
</evidence>
<dbReference type="GO" id="GO:0000785">
    <property type="term" value="C:chromatin"/>
    <property type="evidence" value="ECO:0007669"/>
    <property type="project" value="TreeGrafter"/>
</dbReference>
<comment type="caution">
    <text evidence="6">The sequence shown here is derived from an EMBL/GenBank/DDBJ whole genome shotgun (WGS) entry which is preliminary data.</text>
</comment>
<dbReference type="Pfam" id="PF02671">
    <property type="entry name" value="PAH"/>
    <property type="match status" value="2"/>
</dbReference>
<keyword evidence="2" id="KW-0678">Repressor</keyword>
<dbReference type="AlphaFoldDB" id="A0A3M7L2G4"/>
<name>A0A3M7L2G4_AUXPR</name>